<name>A0AAD5YNJ0_9AGAR</name>
<evidence type="ECO:0000313" key="3">
    <source>
        <dbReference type="Proteomes" id="UP001213000"/>
    </source>
</evidence>
<evidence type="ECO:0000313" key="2">
    <source>
        <dbReference type="EMBL" id="KAJ3564942.1"/>
    </source>
</evidence>
<accession>A0AAD5YNJ0</accession>
<evidence type="ECO:0000259" key="1">
    <source>
        <dbReference type="Pfam" id="PF13391"/>
    </source>
</evidence>
<feature type="domain" description="HNH nuclease" evidence="1">
    <location>
        <begin position="152"/>
        <end position="251"/>
    </location>
</feature>
<protein>
    <recommendedName>
        <fullName evidence="1">HNH nuclease domain-containing protein</fullName>
    </recommendedName>
</protein>
<sequence length="353" mass="39983">MTTLPELHPRLIPHENSSSICEAYRRIQELEKATTTDTQPEHLIYARILGYLMLEGPTDQAGVTMAQGIISCVTDTDIFELGKKYMHCYLRVLMSRRPTHFDSSEVSRPSYDAVQGMLKTKLFQAPEDHQTAKRDALIRDGYRCPLTGAYDRTSLKSYPEVRRMALEAAKPAYRLHCAHIFPNFVNDPSKEAVSTTDTIKQNQGNYAASVHEVLRSFGYVTLFDDLSGRKIHRLDNILILDPVAHDHFDHLELWFEPMPGREDTYHVRYSDSIFSHKEWKTEIKFTSPDPELLPLPNPEYLKLHASCARVAHLSGAGKYIEELSGDLEDSLVLAEDGGSAGTLEYALTPWANT</sequence>
<dbReference type="EMBL" id="JANIEX010000615">
    <property type="protein sequence ID" value="KAJ3564942.1"/>
    <property type="molecule type" value="Genomic_DNA"/>
</dbReference>
<dbReference type="AlphaFoldDB" id="A0AAD5YNJ0"/>
<proteinExistence type="predicted"/>
<organism evidence="2 3">
    <name type="scientific">Leucocoprinus birnbaumii</name>
    <dbReference type="NCBI Taxonomy" id="56174"/>
    <lineage>
        <taxon>Eukaryota</taxon>
        <taxon>Fungi</taxon>
        <taxon>Dikarya</taxon>
        <taxon>Basidiomycota</taxon>
        <taxon>Agaricomycotina</taxon>
        <taxon>Agaricomycetes</taxon>
        <taxon>Agaricomycetidae</taxon>
        <taxon>Agaricales</taxon>
        <taxon>Agaricineae</taxon>
        <taxon>Agaricaceae</taxon>
        <taxon>Leucocoprinus</taxon>
    </lineage>
</organism>
<dbReference type="Proteomes" id="UP001213000">
    <property type="component" value="Unassembled WGS sequence"/>
</dbReference>
<keyword evidence="3" id="KW-1185">Reference proteome</keyword>
<reference evidence="2" key="1">
    <citation type="submission" date="2022-07" db="EMBL/GenBank/DDBJ databases">
        <title>Genome Sequence of Leucocoprinus birnbaumii.</title>
        <authorList>
            <person name="Buettner E."/>
        </authorList>
    </citation>
    <scope>NUCLEOTIDE SEQUENCE</scope>
    <source>
        <strain evidence="2">VT141</strain>
    </source>
</reference>
<comment type="caution">
    <text evidence="2">The sequence shown here is derived from an EMBL/GenBank/DDBJ whole genome shotgun (WGS) entry which is preliminary data.</text>
</comment>
<gene>
    <name evidence="2" type="ORF">NP233_g7959</name>
</gene>
<dbReference type="InterPro" id="IPR003615">
    <property type="entry name" value="HNH_nuc"/>
</dbReference>
<dbReference type="Pfam" id="PF13391">
    <property type="entry name" value="HNH_2"/>
    <property type="match status" value="1"/>
</dbReference>